<sequence length="182" mass="19969">MSLSRLSVALLLSLGSTIAVAAEPVPLPDGYRLQHYRAPTPAKLPGATVLDSQALQALIAIHHPLLLDVMAANRVPDAAGGCRWVPAAPRRHLPGSVWLPNVGYGELEPAIEQYFRRQLERLSGGDLGRPLVFYCLRDCWMSWNAARRALSYGYQAVYWYPDGSDGWQEAGLPLIDAVPEPQ</sequence>
<proteinExistence type="predicted"/>
<protein>
    <submittedName>
        <fullName evidence="3">PQQ-dependent catabolism-associated CXXCW motif protein</fullName>
    </submittedName>
</protein>
<name>A0A1Y6C5L2_9NEIS</name>
<reference evidence="4" key="1">
    <citation type="submission" date="2017-04" db="EMBL/GenBank/DDBJ databases">
        <authorList>
            <person name="Varghese N."/>
            <person name="Submissions S."/>
        </authorList>
    </citation>
    <scope>NUCLEOTIDE SEQUENCE [LARGE SCALE GENOMIC DNA]</scope>
    <source>
        <strain evidence="4">DSM 22618</strain>
    </source>
</reference>
<dbReference type="SUPFAM" id="SSF52821">
    <property type="entry name" value="Rhodanese/Cell cycle control phosphatase"/>
    <property type="match status" value="1"/>
</dbReference>
<dbReference type="EMBL" id="FXAG01000016">
    <property type="protein sequence ID" value="SMF37233.1"/>
    <property type="molecule type" value="Genomic_DNA"/>
</dbReference>
<accession>A0A1Y6C5L2</accession>
<dbReference type="Gene3D" id="3.40.250.10">
    <property type="entry name" value="Rhodanese-like domain"/>
    <property type="match status" value="1"/>
</dbReference>
<dbReference type="InterPro" id="IPR001763">
    <property type="entry name" value="Rhodanese-like_dom"/>
</dbReference>
<dbReference type="STRING" id="1123014.SAMN02745746_02810"/>
<evidence type="ECO:0000259" key="2">
    <source>
        <dbReference type="PROSITE" id="PS50206"/>
    </source>
</evidence>
<gene>
    <name evidence="3" type="ORF">SAMN02745746_02810</name>
</gene>
<dbReference type="Proteomes" id="UP000192920">
    <property type="component" value="Unassembled WGS sequence"/>
</dbReference>
<evidence type="ECO:0000256" key="1">
    <source>
        <dbReference type="SAM" id="SignalP"/>
    </source>
</evidence>
<keyword evidence="4" id="KW-1185">Reference proteome</keyword>
<feature type="signal peptide" evidence="1">
    <location>
        <begin position="1"/>
        <end position="21"/>
    </location>
</feature>
<dbReference type="CDD" id="cd00158">
    <property type="entry name" value="RHOD"/>
    <property type="match status" value="1"/>
</dbReference>
<evidence type="ECO:0000313" key="4">
    <source>
        <dbReference type="Proteomes" id="UP000192920"/>
    </source>
</evidence>
<dbReference type="NCBIfam" id="TIGR03865">
    <property type="entry name" value="PQQ_CXXCW"/>
    <property type="match status" value="1"/>
</dbReference>
<dbReference type="Pfam" id="PF00581">
    <property type="entry name" value="Rhodanese"/>
    <property type="match status" value="1"/>
</dbReference>
<dbReference type="RefSeq" id="WP_085276952.1">
    <property type="nucleotide sequence ID" value="NZ_FXAG01000016.1"/>
</dbReference>
<keyword evidence="1" id="KW-0732">Signal</keyword>
<evidence type="ECO:0000313" key="3">
    <source>
        <dbReference type="EMBL" id="SMF37233.1"/>
    </source>
</evidence>
<dbReference type="InterPro" id="IPR022376">
    <property type="entry name" value="PQQ_CXXCW"/>
</dbReference>
<dbReference type="InterPro" id="IPR036873">
    <property type="entry name" value="Rhodanese-like_dom_sf"/>
</dbReference>
<feature type="domain" description="Rhodanese" evidence="2">
    <location>
        <begin position="92"/>
        <end position="176"/>
    </location>
</feature>
<dbReference type="PROSITE" id="PS50206">
    <property type="entry name" value="RHODANESE_3"/>
    <property type="match status" value="1"/>
</dbReference>
<organism evidence="3 4">
    <name type="scientific">Pseudogulbenkiania subflava DSM 22618</name>
    <dbReference type="NCBI Taxonomy" id="1123014"/>
    <lineage>
        <taxon>Bacteria</taxon>
        <taxon>Pseudomonadati</taxon>
        <taxon>Pseudomonadota</taxon>
        <taxon>Betaproteobacteria</taxon>
        <taxon>Neisseriales</taxon>
        <taxon>Chromobacteriaceae</taxon>
        <taxon>Pseudogulbenkiania</taxon>
    </lineage>
</organism>
<dbReference type="AlphaFoldDB" id="A0A1Y6C5L2"/>
<feature type="chain" id="PRO_5013164837" evidence="1">
    <location>
        <begin position="22"/>
        <end position="182"/>
    </location>
</feature>